<dbReference type="SUPFAM" id="SSF50685">
    <property type="entry name" value="Barwin-like endoglucanases"/>
    <property type="match status" value="1"/>
</dbReference>
<dbReference type="PRINTS" id="PR00829">
    <property type="entry name" value="LOLP1ALLERGN"/>
</dbReference>
<dbReference type="Proteomes" id="UP000807115">
    <property type="component" value="Chromosome 6"/>
</dbReference>
<dbReference type="OrthoDB" id="406505at2759"/>
<evidence type="ECO:0000256" key="3">
    <source>
        <dbReference type="ARBA" id="ARBA00022512"/>
    </source>
</evidence>
<comment type="subcellular location">
    <subcellularLocation>
        <location evidence="1">Secreted</location>
        <location evidence="1">Cell wall</location>
    </subcellularLocation>
</comment>
<dbReference type="SUPFAM" id="SSF49590">
    <property type="entry name" value="PHL pollen allergen"/>
    <property type="match status" value="1"/>
</dbReference>
<accession>A0A921UCX5</accession>
<evidence type="ECO:0000256" key="4">
    <source>
        <dbReference type="ARBA" id="ARBA00022525"/>
    </source>
</evidence>
<protein>
    <submittedName>
        <fullName evidence="11">Uncharacterized protein</fullName>
    </submittedName>
</protein>
<evidence type="ECO:0000313" key="11">
    <source>
        <dbReference type="EMBL" id="KAG0526918.1"/>
    </source>
</evidence>
<dbReference type="CDD" id="cd22275">
    <property type="entry name" value="DPBB_EXPB_N"/>
    <property type="match status" value="1"/>
</dbReference>
<evidence type="ECO:0000256" key="1">
    <source>
        <dbReference type="ARBA" id="ARBA00004191"/>
    </source>
</evidence>
<dbReference type="InterPro" id="IPR036908">
    <property type="entry name" value="RlpA-like_sf"/>
</dbReference>
<feature type="domain" description="Expansin-like EG45" evidence="9">
    <location>
        <begin position="79"/>
        <end position="189"/>
    </location>
</feature>
<comment type="similarity">
    <text evidence="2">Belongs to the expansin family. Expansin B subfamily.</text>
</comment>
<evidence type="ECO:0000259" key="9">
    <source>
        <dbReference type="PROSITE" id="PS50842"/>
    </source>
</evidence>
<dbReference type="PROSITE" id="PS50842">
    <property type="entry name" value="EXPANSIN_EG45"/>
    <property type="match status" value="1"/>
</dbReference>
<keyword evidence="6" id="KW-0325">Glycoprotein</keyword>
<dbReference type="SMART" id="SM00837">
    <property type="entry name" value="DPBB_1"/>
    <property type="match status" value="1"/>
</dbReference>
<dbReference type="GO" id="GO:0071555">
    <property type="term" value="P:cell wall organization"/>
    <property type="evidence" value="ECO:0007669"/>
    <property type="project" value="UniProtKB-KW"/>
</dbReference>
<dbReference type="InterPro" id="IPR007112">
    <property type="entry name" value="Expansin/allergen_DPBB_dom"/>
</dbReference>
<evidence type="ECO:0000313" key="12">
    <source>
        <dbReference type="Proteomes" id="UP000807115"/>
    </source>
</evidence>
<sequence>MAASPSTFRFAAVVAVLSTLSLLASPTSGYENAEPMVIRDSPQNDTSRRYLWASSARGYGWSSGGATWYGNANGAGSDGGACGYKGDVSQRPFRSMIAAGGPSLFKNGKGCGACYQIKCTGNRACSGRPVTVTITDSCPGGACLAESAHFDMSGTAFGAMANRGMADRLRSAGILKIQYKRVPCKYNGRTVNFKVDAGSNPYYLAVLIEYVAGDGEISAVDIMQAGYNSWTPMQQSWGAVWRVNSNNGQPLRVPFSVRITSGAGKVLVARNAIPAGWSAGRTYRSAVNFGY</sequence>
<name>A0A921UCX5_SORBI</name>
<dbReference type="Gene3D" id="2.60.40.760">
    <property type="entry name" value="Expansin, cellulose-binding-like domain"/>
    <property type="match status" value="1"/>
</dbReference>
<keyword evidence="3" id="KW-0134">Cell wall</keyword>
<dbReference type="PRINTS" id="PR01225">
    <property type="entry name" value="EXPANSNFAMLY"/>
</dbReference>
<feature type="domain" description="Expansin-like CBD" evidence="10">
    <location>
        <begin position="202"/>
        <end position="285"/>
    </location>
</feature>
<dbReference type="InterPro" id="IPR007117">
    <property type="entry name" value="Expansin_CBD"/>
</dbReference>
<dbReference type="AlphaFoldDB" id="A0A921UCX5"/>
<dbReference type="InterPro" id="IPR009009">
    <property type="entry name" value="RlpA-like_DPBB"/>
</dbReference>
<comment type="caution">
    <text evidence="11">The sequence shown here is derived from an EMBL/GenBank/DDBJ whole genome shotgun (WGS) entry which is preliminary data.</text>
</comment>
<dbReference type="GO" id="GO:0005576">
    <property type="term" value="C:extracellular region"/>
    <property type="evidence" value="ECO:0007669"/>
    <property type="project" value="InterPro"/>
</dbReference>
<keyword evidence="4" id="KW-0964">Secreted</keyword>
<feature type="signal peptide" evidence="8">
    <location>
        <begin position="1"/>
        <end position="29"/>
    </location>
</feature>
<evidence type="ECO:0000256" key="8">
    <source>
        <dbReference type="SAM" id="SignalP"/>
    </source>
</evidence>
<dbReference type="InterPro" id="IPR005795">
    <property type="entry name" value="LolPI"/>
</dbReference>
<evidence type="ECO:0000256" key="5">
    <source>
        <dbReference type="ARBA" id="ARBA00022729"/>
    </source>
</evidence>
<dbReference type="Pfam" id="PF01357">
    <property type="entry name" value="Expansin_C"/>
    <property type="match status" value="1"/>
</dbReference>
<dbReference type="PROSITE" id="PS50843">
    <property type="entry name" value="EXPANSIN_CBD"/>
    <property type="match status" value="1"/>
</dbReference>
<gene>
    <name evidence="11" type="ORF">BDA96_06G187400</name>
</gene>
<dbReference type="Pfam" id="PF03330">
    <property type="entry name" value="DPBB_1"/>
    <property type="match status" value="1"/>
</dbReference>
<keyword evidence="5 8" id="KW-0732">Signal</keyword>
<evidence type="ECO:0000256" key="6">
    <source>
        <dbReference type="ARBA" id="ARBA00023180"/>
    </source>
</evidence>
<dbReference type="Gramene" id="EES11235">
    <property type="protein sequence ID" value="EES11235"/>
    <property type="gene ID" value="SORBI_3006G171300"/>
</dbReference>
<dbReference type="PANTHER" id="PTHR31692">
    <property type="entry name" value="EXPANSIN-B3"/>
    <property type="match status" value="1"/>
</dbReference>
<dbReference type="OMA" id="ESAHFDM"/>
<evidence type="ECO:0000256" key="2">
    <source>
        <dbReference type="ARBA" id="ARBA00005650"/>
    </source>
</evidence>
<proteinExistence type="inferred from homology"/>
<dbReference type="KEGG" id="sbi:8083372"/>
<keyword evidence="7" id="KW-0961">Cell wall biogenesis/degradation</keyword>
<dbReference type="EMBL" id="CM027685">
    <property type="protein sequence ID" value="KAG0526918.1"/>
    <property type="molecule type" value="Genomic_DNA"/>
</dbReference>
<dbReference type="PANTHER" id="PTHR31692:SF22">
    <property type="entry name" value="EXPANSIN-B5"/>
    <property type="match status" value="1"/>
</dbReference>
<organism evidence="11 12">
    <name type="scientific">Sorghum bicolor</name>
    <name type="common">Sorghum</name>
    <name type="synonym">Sorghum vulgare</name>
    <dbReference type="NCBI Taxonomy" id="4558"/>
    <lineage>
        <taxon>Eukaryota</taxon>
        <taxon>Viridiplantae</taxon>
        <taxon>Streptophyta</taxon>
        <taxon>Embryophyta</taxon>
        <taxon>Tracheophyta</taxon>
        <taxon>Spermatophyta</taxon>
        <taxon>Magnoliopsida</taxon>
        <taxon>Liliopsida</taxon>
        <taxon>Poales</taxon>
        <taxon>Poaceae</taxon>
        <taxon>PACMAD clade</taxon>
        <taxon>Panicoideae</taxon>
        <taxon>Andropogonodae</taxon>
        <taxon>Andropogoneae</taxon>
        <taxon>Sorghinae</taxon>
        <taxon>Sorghum</taxon>
    </lineage>
</organism>
<evidence type="ECO:0000259" key="10">
    <source>
        <dbReference type="PROSITE" id="PS50843"/>
    </source>
</evidence>
<evidence type="ECO:0000256" key="7">
    <source>
        <dbReference type="ARBA" id="ARBA00023316"/>
    </source>
</evidence>
<dbReference type="InterPro" id="IPR007118">
    <property type="entry name" value="Expan_Lol_pI"/>
</dbReference>
<reference evidence="11" key="2">
    <citation type="submission" date="2020-10" db="EMBL/GenBank/DDBJ databases">
        <authorList>
            <person name="Cooper E.A."/>
            <person name="Brenton Z.W."/>
            <person name="Flinn B.S."/>
            <person name="Jenkins J."/>
            <person name="Shu S."/>
            <person name="Flowers D."/>
            <person name="Luo F."/>
            <person name="Wang Y."/>
            <person name="Xia P."/>
            <person name="Barry K."/>
            <person name="Daum C."/>
            <person name="Lipzen A."/>
            <person name="Yoshinaga Y."/>
            <person name="Schmutz J."/>
            <person name="Saski C."/>
            <person name="Vermerris W."/>
            <person name="Kresovich S."/>
        </authorList>
    </citation>
    <scope>NUCLEOTIDE SEQUENCE</scope>
</reference>
<reference evidence="11" key="1">
    <citation type="journal article" date="2019" name="BMC Genomics">
        <title>A new reference genome for Sorghum bicolor reveals high levels of sequence similarity between sweet and grain genotypes: implications for the genetics of sugar metabolism.</title>
        <authorList>
            <person name="Cooper E.A."/>
            <person name="Brenton Z.W."/>
            <person name="Flinn B.S."/>
            <person name="Jenkins J."/>
            <person name="Shu S."/>
            <person name="Flowers D."/>
            <person name="Luo F."/>
            <person name="Wang Y."/>
            <person name="Xia P."/>
            <person name="Barry K."/>
            <person name="Daum C."/>
            <person name="Lipzen A."/>
            <person name="Yoshinaga Y."/>
            <person name="Schmutz J."/>
            <person name="Saski C."/>
            <person name="Vermerris W."/>
            <person name="Kresovich S."/>
        </authorList>
    </citation>
    <scope>NUCLEOTIDE SEQUENCE</scope>
</reference>
<dbReference type="Gene3D" id="2.40.40.10">
    <property type="entry name" value="RlpA-like domain"/>
    <property type="match status" value="1"/>
</dbReference>
<dbReference type="InterPro" id="IPR036749">
    <property type="entry name" value="Expansin_CBD_sf"/>
</dbReference>
<feature type="chain" id="PRO_5037135228" evidence="8">
    <location>
        <begin position="30"/>
        <end position="291"/>
    </location>
</feature>